<dbReference type="AlphaFoldDB" id="A0A3B5AMA5"/>
<feature type="domain" description="UPAR/Ly6" evidence="10">
    <location>
        <begin position="55"/>
        <end position="115"/>
    </location>
</feature>
<accession>A0A3B5AMA5</accession>
<evidence type="ECO:0000256" key="8">
    <source>
        <dbReference type="ARBA" id="ARBA00023288"/>
    </source>
</evidence>
<dbReference type="Gene3D" id="2.10.60.10">
    <property type="entry name" value="CD59"/>
    <property type="match status" value="1"/>
</dbReference>
<evidence type="ECO:0000256" key="7">
    <source>
        <dbReference type="ARBA" id="ARBA00023180"/>
    </source>
</evidence>
<evidence type="ECO:0000256" key="1">
    <source>
        <dbReference type="ARBA" id="ARBA00004609"/>
    </source>
</evidence>
<keyword evidence="4" id="KW-0732">Signal</keyword>
<evidence type="ECO:0000259" key="10">
    <source>
        <dbReference type="Pfam" id="PF00021"/>
    </source>
</evidence>
<name>A0A3B5AMA5_9TELE</name>
<dbReference type="PANTHER" id="PTHR47613">
    <property type="entry name" value="SPERM ACROSOME MEMBRANE-ASSOCIATED PROTEIN 4"/>
    <property type="match status" value="1"/>
</dbReference>
<dbReference type="GO" id="GO:0005886">
    <property type="term" value="C:plasma membrane"/>
    <property type="evidence" value="ECO:0007669"/>
    <property type="project" value="UniProtKB-SubCell"/>
</dbReference>
<evidence type="ECO:0000256" key="2">
    <source>
        <dbReference type="ARBA" id="ARBA00022475"/>
    </source>
</evidence>
<organism evidence="11">
    <name type="scientific">Stegastes partitus</name>
    <name type="common">bicolor damselfish</name>
    <dbReference type="NCBI Taxonomy" id="144197"/>
    <lineage>
        <taxon>Eukaryota</taxon>
        <taxon>Metazoa</taxon>
        <taxon>Chordata</taxon>
        <taxon>Craniata</taxon>
        <taxon>Vertebrata</taxon>
        <taxon>Euteleostomi</taxon>
        <taxon>Actinopterygii</taxon>
        <taxon>Neopterygii</taxon>
        <taxon>Teleostei</taxon>
        <taxon>Neoteleostei</taxon>
        <taxon>Acanthomorphata</taxon>
        <taxon>Ovalentaria</taxon>
        <taxon>Pomacentridae</taxon>
        <taxon>Stegastes</taxon>
    </lineage>
</organism>
<dbReference type="GeneTree" id="ENSGT00940000177161"/>
<keyword evidence="3" id="KW-0336">GPI-anchor</keyword>
<dbReference type="InterPro" id="IPR045860">
    <property type="entry name" value="Snake_toxin-like_sf"/>
</dbReference>
<dbReference type="Ensembl" id="ENSSPAT00000019184.1">
    <property type="protein sequence ID" value="ENSSPAP00000018899.1"/>
    <property type="gene ID" value="ENSSPAG00000014259.1"/>
</dbReference>
<keyword evidence="7" id="KW-0325">Glycoprotein</keyword>
<dbReference type="SUPFAM" id="SSF57302">
    <property type="entry name" value="Snake toxin-like"/>
    <property type="match status" value="1"/>
</dbReference>
<dbReference type="GO" id="GO:0098552">
    <property type="term" value="C:side of membrane"/>
    <property type="evidence" value="ECO:0007669"/>
    <property type="project" value="UniProtKB-KW"/>
</dbReference>
<dbReference type="InterPro" id="IPR016054">
    <property type="entry name" value="LY6_UPA_recep-like"/>
</dbReference>
<keyword evidence="6" id="KW-1015">Disulfide bond</keyword>
<dbReference type="GO" id="GO:0035036">
    <property type="term" value="P:sperm-egg recognition"/>
    <property type="evidence" value="ECO:0007669"/>
    <property type="project" value="TreeGrafter"/>
</dbReference>
<proteinExistence type="inferred from homology"/>
<comment type="subcellular location">
    <subcellularLocation>
        <location evidence="1">Cell membrane</location>
        <topology evidence="1">Lipid-anchor</topology>
        <topology evidence="1">GPI-anchor</topology>
    </subcellularLocation>
</comment>
<keyword evidence="2" id="KW-1003">Cell membrane</keyword>
<protein>
    <recommendedName>
        <fullName evidence="10">UPAR/Ly6 domain-containing protein</fullName>
    </recommendedName>
</protein>
<dbReference type="CDD" id="cd23597">
    <property type="entry name" value="TFP_LU_ECD_Bncr"/>
    <property type="match status" value="1"/>
</dbReference>
<keyword evidence="5" id="KW-0472">Membrane</keyword>
<evidence type="ECO:0000313" key="11">
    <source>
        <dbReference type="Ensembl" id="ENSSPAP00000018899.1"/>
    </source>
</evidence>
<keyword evidence="8" id="KW-0449">Lipoprotein</keyword>
<comment type="similarity">
    <text evidence="9">Belongs to the SPACA4/bouncer family.</text>
</comment>
<evidence type="ECO:0000256" key="3">
    <source>
        <dbReference type="ARBA" id="ARBA00022622"/>
    </source>
</evidence>
<evidence type="ECO:0000256" key="6">
    <source>
        <dbReference type="ARBA" id="ARBA00023157"/>
    </source>
</evidence>
<sequence>MKEARRKCVSTYSTHKVRLNGYSVGGCWRALHFFKTYILFLGSLSRLCFTFELVVTECPPNEHCFKAEGRYGNHSALSARGCMLEDDCSQKHNISIKGTVYTMSYACCDWPYCNSCLGITANPLYNILPRSLSLTSRFMLAFLITFQP</sequence>
<dbReference type="PANTHER" id="PTHR47613:SF1">
    <property type="entry name" value="SPERM ACROSOME MEMBRANE-ASSOCIATED PROTEIN 4"/>
    <property type="match status" value="1"/>
</dbReference>
<evidence type="ECO:0000256" key="5">
    <source>
        <dbReference type="ARBA" id="ARBA00023136"/>
    </source>
</evidence>
<evidence type="ECO:0000256" key="4">
    <source>
        <dbReference type="ARBA" id="ARBA00022729"/>
    </source>
</evidence>
<dbReference type="InterPro" id="IPR046354">
    <property type="entry name" value="SPACA4/Bouncer"/>
</dbReference>
<dbReference type="Pfam" id="PF00021">
    <property type="entry name" value="UPAR_LY6"/>
    <property type="match status" value="1"/>
</dbReference>
<reference evidence="11" key="1">
    <citation type="submission" date="2023-09" db="UniProtKB">
        <authorList>
            <consortium name="Ensembl"/>
        </authorList>
    </citation>
    <scope>IDENTIFICATION</scope>
</reference>
<evidence type="ECO:0000256" key="9">
    <source>
        <dbReference type="ARBA" id="ARBA00029446"/>
    </source>
</evidence>